<organism evidence="4">
    <name type="scientific">marine metagenome</name>
    <dbReference type="NCBI Taxonomy" id="408172"/>
    <lineage>
        <taxon>unclassified sequences</taxon>
        <taxon>metagenomes</taxon>
        <taxon>ecological metagenomes</taxon>
    </lineage>
</organism>
<dbReference type="GO" id="GO:0005525">
    <property type="term" value="F:GTP binding"/>
    <property type="evidence" value="ECO:0007669"/>
    <property type="project" value="UniProtKB-KW"/>
</dbReference>
<name>A0A383BYJ0_9ZZZZ</name>
<dbReference type="PANTHER" id="PTHR43261:SF6">
    <property type="entry name" value="ELONGATION FACTOR G-LIKE PROTEIN"/>
    <property type="match status" value="1"/>
</dbReference>
<gene>
    <name evidence="4" type="ORF">METZ01_LOCUS477815</name>
</gene>
<accession>A0A383BYJ0</accession>
<evidence type="ECO:0000259" key="3">
    <source>
        <dbReference type="PROSITE" id="PS51722"/>
    </source>
</evidence>
<dbReference type="SUPFAM" id="SSF52540">
    <property type="entry name" value="P-loop containing nucleoside triphosphate hydrolases"/>
    <property type="match status" value="1"/>
</dbReference>
<dbReference type="EMBL" id="UINC01204301">
    <property type="protein sequence ID" value="SVE24961.1"/>
    <property type="molecule type" value="Genomic_DNA"/>
</dbReference>
<dbReference type="PANTHER" id="PTHR43261">
    <property type="entry name" value="TRANSLATION ELONGATION FACTOR G-RELATED"/>
    <property type="match status" value="1"/>
</dbReference>
<dbReference type="InterPro" id="IPR000795">
    <property type="entry name" value="T_Tr_GTP-bd_dom"/>
</dbReference>
<reference evidence="4" key="1">
    <citation type="submission" date="2018-05" db="EMBL/GenBank/DDBJ databases">
        <authorList>
            <person name="Lanie J.A."/>
            <person name="Ng W.-L."/>
            <person name="Kazmierczak K.M."/>
            <person name="Andrzejewski T.M."/>
            <person name="Davidsen T.M."/>
            <person name="Wayne K.J."/>
            <person name="Tettelin H."/>
            <person name="Glass J.I."/>
            <person name="Rusch D."/>
            <person name="Podicherti R."/>
            <person name="Tsui H.-C.T."/>
            <person name="Winkler M.E."/>
        </authorList>
    </citation>
    <scope>NUCLEOTIDE SEQUENCE</scope>
</reference>
<evidence type="ECO:0000256" key="2">
    <source>
        <dbReference type="ARBA" id="ARBA00023134"/>
    </source>
</evidence>
<evidence type="ECO:0000313" key="4">
    <source>
        <dbReference type="EMBL" id="SVE24961.1"/>
    </source>
</evidence>
<feature type="domain" description="Tr-type G" evidence="3">
    <location>
        <begin position="6"/>
        <end position="109"/>
    </location>
</feature>
<dbReference type="AlphaFoldDB" id="A0A383BYJ0"/>
<keyword evidence="2" id="KW-0342">GTP-binding</keyword>
<dbReference type="InterPro" id="IPR027417">
    <property type="entry name" value="P-loop_NTPase"/>
</dbReference>
<protein>
    <recommendedName>
        <fullName evidence="3">Tr-type G domain-containing protein</fullName>
    </recommendedName>
</protein>
<sequence length="109" mass="11705">VAHTIQQVRNIALTGHSGSGKTCLAEAMLYCTGALNRLGRTEEGTTVSDFDPEEIERRISLRTSLLMPEWDSHHFNVLDTPGYADFAGEVQSGLRVADGSIVGVESVSG</sequence>
<keyword evidence="1" id="KW-0547">Nucleotide-binding</keyword>
<dbReference type="Pfam" id="PF00009">
    <property type="entry name" value="GTP_EFTU"/>
    <property type="match status" value="1"/>
</dbReference>
<dbReference type="Gene3D" id="3.40.50.300">
    <property type="entry name" value="P-loop containing nucleotide triphosphate hydrolases"/>
    <property type="match status" value="2"/>
</dbReference>
<feature type="non-terminal residue" evidence="4">
    <location>
        <position position="1"/>
    </location>
</feature>
<dbReference type="GO" id="GO:0032790">
    <property type="term" value="P:ribosome disassembly"/>
    <property type="evidence" value="ECO:0007669"/>
    <property type="project" value="TreeGrafter"/>
</dbReference>
<dbReference type="GO" id="GO:0003924">
    <property type="term" value="F:GTPase activity"/>
    <property type="evidence" value="ECO:0007669"/>
    <property type="project" value="InterPro"/>
</dbReference>
<evidence type="ECO:0000256" key="1">
    <source>
        <dbReference type="ARBA" id="ARBA00022741"/>
    </source>
</evidence>
<feature type="non-terminal residue" evidence="4">
    <location>
        <position position="109"/>
    </location>
</feature>
<dbReference type="PRINTS" id="PR00315">
    <property type="entry name" value="ELONGATNFCT"/>
</dbReference>
<dbReference type="PROSITE" id="PS51722">
    <property type="entry name" value="G_TR_2"/>
    <property type="match status" value="1"/>
</dbReference>
<proteinExistence type="predicted"/>